<dbReference type="Pfam" id="PF20567">
    <property type="entry name" value="DUF6776"/>
    <property type="match status" value="1"/>
</dbReference>
<keyword evidence="1" id="KW-0812">Transmembrane</keyword>
<keyword evidence="3" id="KW-1185">Reference proteome</keyword>
<name>A0A217EDU4_9GAMM</name>
<dbReference type="Proteomes" id="UP000243463">
    <property type="component" value="Unassembled WGS sequence"/>
</dbReference>
<reference evidence="3" key="1">
    <citation type="submission" date="2017-06" db="EMBL/GenBank/DDBJ databases">
        <authorList>
            <person name="Varghese N."/>
            <person name="Submissions S."/>
        </authorList>
    </citation>
    <scope>NUCLEOTIDE SEQUENCE [LARGE SCALE GENOMIC DNA]</scope>
    <source>
        <strain evidence="3">ANC 5114</strain>
    </source>
</reference>
<dbReference type="InterPro" id="IPR046703">
    <property type="entry name" value="DUF6776"/>
</dbReference>
<evidence type="ECO:0000256" key="1">
    <source>
        <dbReference type="SAM" id="Phobius"/>
    </source>
</evidence>
<sequence length="250" mass="27709">MTDKSLEDASKPMSKTAKPNFIQAHKYLVLGSLVLFVGGIALGYSVGHRQGLTVAGYSADAEELMGVVQKQKETLSSLNKSFNIATQERDVAVTNTSHLTHALTESKADLSIAQTQNQIYRTTLKQRGGIALTVQNLSVRPITEDAFEYQLDLLQVSPSQRPAVGTVELRLIRSGETLVIPMEDNRYNFENFERLTGRWTMPKGFVPQFIEVRVNGGLTEIKRFNWLRGQPISTPPAFVSDVPQAEAKTQ</sequence>
<keyword evidence="1" id="KW-1133">Transmembrane helix</keyword>
<gene>
    <name evidence="2" type="ORF">SAMN05444584_0620</name>
</gene>
<protein>
    <submittedName>
        <fullName evidence="2">Uncharacterized protein</fullName>
    </submittedName>
</protein>
<dbReference type="EMBL" id="FZLN01000001">
    <property type="protein sequence ID" value="SNQ28695.1"/>
    <property type="molecule type" value="Genomic_DNA"/>
</dbReference>
<evidence type="ECO:0000313" key="3">
    <source>
        <dbReference type="Proteomes" id="UP000243463"/>
    </source>
</evidence>
<organism evidence="2 3">
    <name type="scientific">Acinetobacter apis</name>
    <dbReference type="NCBI Taxonomy" id="1229165"/>
    <lineage>
        <taxon>Bacteria</taxon>
        <taxon>Pseudomonadati</taxon>
        <taxon>Pseudomonadota</taxon>
        <taxon>Gammaproteobacteria</taxon>
        <taxon>Moraxellales</taxon>
        <taxon>Moraxellaceae</taxon>
        <taxon>Acinetobacter</taxon>
    </lineage>
</organism>
<accession>A0A217EDU4</accession>
<dbReference type="RefSeq" id="WP_171289022.1">
    <property type="nucleotide sequence ID" value="NZ_FZLN01000001.1"/>
</dbReference>
<feature type="transmembrane region" description="Helical" evidence="1">
    <location>
        <begin position="27"/>
        <end position="46"/>
    </location>
</feature>
<evidence type="ECO:0000313" key="2">
    <source>
        <dbReference type="EMBL" id="SNQ28695.1"/>
    </source>
</evidence>
<proteinExistence type="predicted"/>
<keyword evidence="1" id="KW-0472">Membrane</keyword>
<dbReference type="AlphaFoldDB" id="A0A217EDU4"/>